<comment type="caution">
    <text evidence="2">The sequence shown here is derived from an EMBL/GenBank/DDBJ whole genome shotgun (WGS) entry which is preliminary data.</text>
</comment>
<dbReference type="RefSeq" id="WP_075831531.1">
    <property type="nucleotide sequence ID" value="NZ_MSTI01000062.1"/>
</dbReference>
<gene>
    <name evidence="2" type="ORF">BOO71_0004987</name>
    <name evidence="1" type="ORF">BOO71_0009484</name>
</gene>
<dbReference type="AlphaFoldDB" id="A0A1U7P0F3"/>
<dbReference type="EMBL" id="MSTI01000107">
    <property type="protein sequence ID" value="OLV17290.1"/>
    <property type="molecule type" value="Genomic_DNA"/>
</dbReference>
<evidence type="ECO:0000313" key="1">
    <source>
        <dbReference type="EMBL" id="OLV17290.1"/>
    </source>
</evidence>
<sequence length="243" mass="25921">MKKTSNQLLIGTGLLLFGLIGSVFAQSMMGQPGNGGMRQGNGQGMMGGNGASVGMMGDNGMGSTMMGLYAPSSRPISQDEARRRAQGFAGRYSAQVKIRDFMVFAENDYFQVVDVATGAGLAEVLVNRYTGVVQPEPGPNMLWNTRFGMQGGQFGNGMMGGLNQGRQVPVAPARYTQTAAQKLASTFVAGYLPGSKVFEGMPFPGYYTFDYGRKATEGMLSINAFTGEVWVHGWHGAYLGEVK</sequence>
<evidence type="ECO:0000313" key="2">
    <source>
        <dbReference type="EMBL" id="OLV18649.1"/>
    </source>
</evidence>
<protein>
    <recommendedName>
        <fullName evidence="4">Peptidase M4</fullName>
    </recommendedName>
</protein>
<organism evidence="2 3">
    <name type="scientific">Deinococcus marmoris</name>
    <dbReference type="NCBI Taxonomy" id="249408"/>
    <lineage>
        <taxon>Bacteria</taxon>
        <taxon>Thermotogati</taxon>
        <taxon>Deinococcota</taxon>
        <taxon>Deinococci</taxon>
        <taxon>Deinococcales</taxon>
        <taxon>Deinococcaceae</taxon>
        <taxon>Deinococcus</taxon>
    </lineage>
</organism>
<evidence type="ECO:0008006" key="4">
    <source>
        <dbReference type="Google" id="ProtNLM"/>
    </source>
</evidence>
<dbReference type="Proteomes" id="UP000186607">
    <property type="component" value="Unassembled WGS sequence"/>
</dbReference>
<keyword evidence="3" id="KW-1185">Reference proteome</keyword>
<dbReference type="STRING" id="249408.BOO71_0004987"/>
<name>A0A1U7P0F3_9DEIO</name>
<accession>A0A1U7P0F3</accession>
<reference evidence="2 3" key="1">
    <citation type="submission" date="2017-01" db="EMBL/GenBank/DDBJ databases">
        <title>Genome Analysis of Deinococcus marmoris KOPRI26562.</title>
        <authorList>
            <person name="Kim J.H."/>
            <person name="Oh H.-M."/>
        </authorList>
    </citation>
    <scope>NUCLEOTIDE SEQUENCE [LARGE SCALE GENOMIC DNA]</scope>
    <source>
        <strain evidence="2 3">KOPRI26562</strain>
    </source>
</reference>
<dbReference type="EMBL" id="MSTI01000062">
    <property type="protein sequence ID" value="OLV18649.1"/>
    <property type="molecule type" value="Genomic_DNA"/>
</dbReference>
<proteinExistence type="predicted"/>
<dbReference type="OrthoDB" id="2082683at2"/>
<evidence type="ECO:0000313" key="3">
    <source>
        <dbReference type="Proteomes" id="UP000186607"/>
    </source>
</evidence>